<reference evidence="2 3" key="1">
    <citation type="submission" date="2016-10" db="EMBL/GenBank/DDBJ databases">
        <authorList>
            <person name="Marach S."/>
            <person name="Prathuangwong S."/>
            <person name="Takikawa Y."/>
            <person name="Dohra H."/>
        </authorList>
    </citation>
    <scope>NUCLEOTIDE SEQUENCE [LARGE SCALE GENOMIC DNA]</scope>
    <source>
        <strain evidence="2 3">K2</strain>
    </source>
</reference>
<evidence type="ECO:0000313" key="2">
    <source>
        <dbReference type="EMBL" id="OIK20321.1"/>
    </source>
</evidence>
<evidence type="ECO:0000256" key="1">
    <source>
        <dbReference type="SAM" id="MobiDB-lite"/>
    </source>
</evidence>
<evidence type="ECO:0008006" key="4">
    <source>
        <dbReference type="Google" id="ProtNLM"/>
    </source>
</evidence>
<name>A0AAP7TAM8_BACAM</name>
<dbReference type="AlphaFoldDB" id="A0AAP7TAM8"/>
<gene>
    <name evidence="2" type="ORF">BKP66_11855</name>
</gene>
<feature type="compositionally biased region" description="Basic and acidic residues" evidence="1">
    <location>
        <begin position="70"/>
        <end position="83"/>
    </location>
</feature>
<accession>A0AAP7TAM8</accession>
<dbReference type="RefSeq" id="WP_071347917.1">
    <property type="nucleotide sequence ID" value="NZ_MOEA01000003.1"/>
</dbReference>
<dbReference type="Proteomes" id="UP000180036">
    <property type="component" value="Unassembled WGS sequence"/>
</dbReference>
<comment type="caution">
    <text evidence="2">The sequence shown here is derived from an EMBL/GenBank/DDBJ whole genome shotgun (WGS) entry which is preliminary data.</text>
</comment>
<dbReference type="EMBL" id="MOEA01000003">
    <property type="protein sequence ID" value="OIK20321.1"/>
    <property type="molecule type" value="Genomic_DNA"/>
</dbReference>
<evidence type="ECO:0000313" key="3">
    <source>
        <dbReference type="Proteomes" id="UP000180036"/>
    </source>
</evidence>
<sequence>MPFTKELPEWGNPGQRPPQTSIDQGYKPMDHPPADWFNWYQYTAYQALKELQTIGATKEDVSSAVSDAKAYTDKHERRTDNPHKTTKAQVGLGNVDNVQQASKVDFDTHTNDNDRHITATERVNWDAKETTTGASNKAATAERNAKEYADKHIADKDNPHEVTKEQIGLGNVDNVKQADYYAFRQHDNNGIRHISQVEREKWNGGQLSKITDDAGGALVSISDTDDFYSKIVQSGKRFGTFYSTGKAVNAPSTSSTRGFFHLTSLDSNGMGTYGYVIAVDFKNNVFSNYVDGSLTWSGWKRLLSDGDLSPSWNTVSLINGAKQDLSFPFMFSVVNNTLWLAGSFGSLPSIGTVVAKFAYKPTRLLDFVVPTIGSYGTARFAFTTNGELRYDGMMANDNSAVTRVSFDKPIPLW</sequence>
<feature type="region of interest" description="Disordered" evidence="1">
    <location>
        <begin position="1"/>
        <end position="29"/>
    </location>
</feature>
<feature type="region of interest" description="Disordered" evidence="1">
    <location>
        <begin position="64"/>
        <end position="91"/>
    </location>
</feature>
<proteinExistence type="predicted"/>
<protein>
    <recommendedName>
        <fullName evidence="4">Tail fiber protein</fullName>
    </recommendedName>
</protein>
<organism evidence="2 3">
    <name type="scientific">Bacillus amyloliquefaciens</name>
    <name type="common">Bacillus velezensis</name>
    <dbReference type="NCBI Taxonomy" id="1390"/>
    <lineage>
        <taxon>Bacteria</taxon>
        <taxon>Bacillati</taxon>
        <taxon>Bacillota</taxon>
        <taxon>Bacilli</taxon>
        <taxon>Bacillales</taxon>
        <taxon>Bacillaceae</taxon>
        <taxon>Bacillus</taxon>
        <taxon>Bacillus amyloliquefaciens group</taxon>
    </lineage>
</organism>